<dbReference type="Proteomes" id="UP000017822">
    <property type="component" value="Unassembled WGS sequence"/>
</dbReference>
<dbReference type="RefSeq" id="WP_023445436.1">
    <property type="nucleotide sequence ID" value="NZ_AOFQ01000033.1"/>
</dbReference>
<comment type="caution">
    <text evidence="1">The sequence shown here is derived from an EMBL/GenBank/DDBJ whole genome shotgun (WGS) entry which is preliminary data.</text>
</comment>
<dbReference type="EMBL" id="AOFQ01000033">
    <property type="protein sequence ID" value="ESQ99145.1"/>
    <property type="molecule type" value="Genomic_DNA"/>
</dbReference>
<protein>
    <submittedName>
        <fullName evidence="1">Uncharacterized protein</fullName>
    </submittedName>
</protein>
<dbReference type="PATRIC" id="fig|1263865.4.peg.2333"/>
<dbReference type="AlphaFoldDB" id="V4PSN1"/>
<gene>
    <name evidence="1" type="ORF">F753_12040</name>
</gene>
<proteinExistence type="predicted"/>
<name>V4PSN1_STUCH</name>
<evidence type="ECO:0000313" key="2">
    <source>
        <dbReference type="Proteomes" id="UP000017822"/>
    </source>
</evidence>
<evidence type="ECO:0000313" key="1">
    <source>
        <dbReference type="EMBL" id="ESQ99145.1"/>
    </source>
</evidence>
<accession>V4PSN1</accession>
<organism evidence="1 2">
    <name type="scientific">Stutzerimonas chloritidismutans AW-1</name>
    <dbReference type="NCBI Taxonomy" id="1263865"/>
    <lineage>
        <taxon>Bacteria</taxon>
        <taxon>Pseudomonadati</taxon>
        <taxon>Pseudomonadota</taxon>
        <taxon>Gammaproteobacteria</taxon>
        <taxon>Pseudomonadales</taxon>
        <taxon>Pseudomonadaceae</taxon>
        <taxon>Stutzerimonas</taxon>
    </lineage>
</organism>
<reference evidence="1 2" key="1">
    <citation type="submission" date="2013-07" db="EMBL/GenBank/DDBJ databases">
        <authorList>
            <person name="Schaap P.J."/>
            <person name="Mehboob F."/>
            <person name="Oosterkamp M.J."/>
            <person name="de Vos W.M."/>
            <person name="Stams A.J.M."/>
            <person name="Koehorst J.J."/>
        </authorList>
    </citation>
    <scope>NUCLEOTIDE SEQUENCE [LARGE SCALE GENOMIC DNA]</scope>
    <source>
        <strain evidence="1 2">AW-1</strain>
    </source>
</reference>
<sequence>MNRSQYLAQRDVQQFIEWLVPHLTDDGNLSHCFVERRSARQWQFAGLEDAFEQYRWPSRGAFGIPAGETLADNDQVLRTLRDALRKALARGDAQATCSAACQVMVWGGVQNGNIRWLQENAESLADTLEAVTAALDAGELAGVLLDTQLRFNAGMTKVYSLLAKDLIIYDSRVAAALGWLVAKYCRAQALAAVPAPLAFPWAPAKEGLSAASPKNRNPAIEGLRFPRLQSGPMHAEWNLKASWVLVEALNRDRGSRFAQPGPVDSLRRLEAALFMLGYDLPPQPLARQVVAQGPLTQASSAEASTSVWNECYTAAQGKQFHYRIEPDRIVLKDGRIFLLEHVNATLEWLRKHFGSNPFPLANSAQHVPTGASPAGIGVAYFRATLGKGSPPHTSALAAVLVELGVLLRQPRRSWILSPECLAAGTIDIGPVLQEAVDLAEAL</sequence>